<sequence length="449" mass="50047">MPHRGERGRNRSGNHTGGENGDRAGQENNNHEFWCCVPGSSGCQLGSPVSLANPEDVVKVVCNHDGCPEGPYMHKQCFEEWEETVLTFLRSSGRARSWSEKQRRQNLWTKKGYDLAYRACACKCGKGHLRKDLNWIPEKPAPEHPAMRVDNEPVAPRKQKKKKKNDKPDLGKGPLSQPPSAAVKARHRHASSSSTLSDTSLASTPPSTAMDYAPSPSPPWESTPSPRRSRTESQSSDNNSGNYYYNASMFTKRLDLSLLYSVLPPDKLNPIHIKMEDEGHADDTRQFVLSNLTAYRVSTIPCVLCNTQLPVFDRYPLVDGTLFLTPQDYNAQSIRVFVSGRWLYLSAVCVHCLMGIQTCVVCKNCNARWDGSSHQLGTMYTYDILAANPCCPHRVSCKSCGKPVRDPSQGTHFYSEYSTSVQCPHCGVPDYHFIKPLSTFKQVSEGLAC</sequence>
<gene>
    <name evidence="5" type="primary">LOC109487409</name>
</gene>
<dbReference type="OrthoDB" id="10012848at2759"/>
<feature type="compositionally biased region" description="Basic and acidic residues" evidence="1">
    <location>
        <begin position="140"/>
        <end position="151"/>
    </location>
</feature>
<feature type="domain" description="Headcase middle" evidence="3">
    <location>
        <begin position="246"/>
        <end position="437"/>
    </location>
</feature>
<feature type="domain" description="Headcase N-terminal" evidence="2">
    <location>
        <begin position="35"/>
        <end position="135"/>
    </location>
</feature>
<dbReference type="InterPro" id="IPR031947">
    <property type="entry name" value="Headcase_mid"/>
</dbReference>
<feature type="compositionally biased region" description="Low complexity" evidence="1">
    <location>
        <begin position="222"/>
        <end position="242"/>
    </location>
</feature>
<evidence type="ECO:0000259" key="2">
    <source>
        <dbReference type="Pfam" id="PF15353"/>
    </source>
</evidence>
<dbReference type="Pfam" id="PF15353">
    <property type="entry name" value="HECA_N"/>
    <property type="match status" value="1"/>
</dbReference>
<dbReference type="KEGG" id="bbel:109487409"/>
<dbReference type="PANTHER" id="PTHR13425">
    <property type="entry name" value="HEADCASE PROTEIN"/>
    <property type="match status" value="1"/>
</dbReference>
<dbReference type="Proteomes" id="UP000515135">
    <property type="component" value="Unplaced"/>
</dbReference>
<feature type="region of interest" description="Disordered" evidence="1">
    <location>
        <begin position="136"/>
        <end position="242"/>
    </location>
</feature>
<feature type="compositionally biased region" description="Low complexity" evidence="1">
    <location>
        <begin position="191"/>
        <end position="209"/>
    </location>
</feature>
<evidence type="ECO:0000313" key="5">
    <source>
        <dbReference type="RefSeq" id="XP_019646958.1"/>
    </source>
</evidence>
<protein>
    <submittedName>
        <fullName evidence="5">Headcase protein-like</fullName>
    </submittedName>
</protein>
<evidence type="ECO:0000256" key="1">
    <source>
        <dbReference type="SAM" id="MobiDB-lite"/>
    </source>
</evidence>
<organism evidence="4 5">
    <name type="scientific">Branchiostoma belcheri</name>
    <name type="common">Amphioxus</name>
    <dbReference type="NCBI Taxonomy" id="7741"/>
    <lineage>
        <taxon>Eukaryota</taxon>
        <taxon>Metazoa</taxon>
        <taxon>Chordata</taxon>
        <taxon>Cephalochordata</taxon>
        <taxon>Leptocardii</taxon>
        <taxon>Amphioxiformes</taxon>
        <taxon>Branchiostomatidae</taxon>
        <taxon>Branchiostoma</taxon>
    </lineage>
</organism>
<dbReference type="AlphaFoldDB" id="A0A6P5ABE8"/>
<dbReference type="Pfam" id="PF16002">
    <property type="entry name" value="Headcase"/>
    <property type="match status" value="1"/>
</dbReference>
<dbReference type="PANTHER" id="PTHR13425:SF3">
    <property type="entry name" value="HEADCASE PROTEIN HOMOLOG"/>
    <property type="match status" value="1"/>
</dbReference>
<feature type="region of interest" description="Disordered" evidence="1">
    <location>
        <begin position="1"/>
        <end position="26"/>
    </location>
</feature>
<proteinExistence type="predicted"/>
<keyword evidence="4" id="KW-1185">Reference proteome</keyword>
<accession>A0A6P5ABE8</accession>
<dbReference type="InterPro" id="IPR026066">
    <property type="entry name" value="Headcase"/>
</dbReference>
<dbReference type="RefSeq" id="XP_019646958.1">
    <property type="nucleotide sequence ID" value="XM_019791399.1"/>
</dbReference>
<reference evidence="5" key="1">
    <citation type="submission" date="2025-08" db="UniProtKB">
        <authorList>
            <consortium name="RefSeq"/>
        </authorList>
    </citation>
    <scope>IDENTIFICATION</scope>
    <source>
        <tissue evidence="5">Gonad</tissue>
    </source>
</reference>
<dbReference type="InterPro" id="IPR054537">
    <property type="entry name" value="HECA_N"/>
</dbReference>
<dbReference type="GeneID" id="109487409"/>
<evidence type="ECO:0000259" key="3">
    <source>
        <dbReference type="Pfam" id="PF16002"/>
    </source>
</evidence>
<evidence type="ECO:0000313" key="4">
    <source>
        <dbReference type="Proteomes" id="UP000515135"/>
    </source>
</evidence>
<name>A0A6P5ABE8_BRABE</name>